<dbReference type="PANTHER" id="PTHR47668:SF1">
    <property type="entry name" value="DIENELACTONE HYDROLASE DOMAIN-CONTAINING PROTEIN-RELATED"/>
    <property type="match status" value="1"/>
</dbReference>
<feature type="domain" description="Dienelactone hydrolase" evidence="1">
    <location>
        <begin position="28"/>
        <end position="218"/>
    </location>
</feature>
<sequence length="245" mass="27723">MSYSCYTISPAKSDYVPIGTIEKFNDLDVYVSKPKGESKPFKKAILVCHDVFGYHPNTKQFCDLLAKAGYIVALPDYFRGKTAQVQSQGLQALVKFVLENFPAKLVMNDTLNVIKHLSSEYGAENFGFVGFCTGRVLGSKLCAIKDFDACVLIHYGPLQAENFEKSQCPVAFLPSREDQDPQPFIDVMKDKPFAEKNFQKRFSDMDHGFAASRGNWNDSLIFEKVNEVIEICTKFFNDNLGYNYY</sequence>
<comment type="caution">
    <text evidence="2">The sequence shown here is derived from an EMBL/GenBank/DDBJ whole genome shotgun (WGS) entry which is preliminary data.</text>
</comment>
<dbReference type="AlphaFoldDB" id="A0A2N1NJQ3"/>
<gene>
    <name evidence="2" type="ORF">RhiirC2_864048</name>
</gene>
<keyword evidence="2" id="KW-0378">Hydrolase</keyword>
<dbReference type="Pfam" id="PF01738">
    <property type="entry name" value="DLH"/>
    <property type="match status" value="1"/>
</dbReference>
<dbReference type="SUPFAM" id="SSF53474">
    <property type="entry name" value="alpha/beta-Hydrolases"/>
    <property type="match status" value="1"/>
</dbReference>
<dbReference type="PANTHER" id="PTHR47668">
    <property type="entry name" value="DIENELACTONE HYDROLASE FAMILY PROTEIN (AFU_ORTHOLOGUE AFUA_6G01940)"/>
    <property type="match status" value="1"/>
</dbReference>
<dbReference type="Proteomes" id="UP000233469">
    <property type="component" value="Unassembled WGS sequence"/>
</dbReference>
<dbReference type="InterPro" id="IPR002925">
    <property type="entry name" value="Dienelactn_hydro"/>
</dbReference>
<evidence type="ECO:0000313" key="2">
    <source>
        <dbReference type="EMBL" id="PKK74103.1"/>
    </source>
</evidence>
<reference evidence="2 3" key="1">
    <citation type="submission" date="2016-04" db="EMBL/GenBank/DDBJ databases">
        <title>Genome analyses suggest a sexual origin of heterokaryosis in a supposedly ancient asexual fungus.</title>
        <authorList>
            <person name="Ropars J."/>
            <person name="Sedzielewska K."/>
            <person name="Noel J."/>
            <person name="Charron P."/>
            <person name="Farinelli L."/>
            <person name="Marton T."/>
            <person name="Kruger M."/>
            <person name="Pelin A."/>
            <person name="Brachmann A."/>
            <person name="Corradi N."/>
        </authorList>
    </citation>
    <scope>NUCLEOTIDE SEQUENCE [LARGE SCALE GENOMIC DNA]</scope>
    <source>
        <strain evidence="2 3">C2</strain>
    </source>
</reference>
<evidence type="ECO:0000313" key="3">
    <source>
        <dbReference type="Proteomes" id="UP000233469"/>
    </source>
</evidence>
<dbReference type="VEuPathDB" id="FungiDB:RhiirA1_508458"/>
<dbReference type="VEuPathDB" id="FungiDB:FUN_016402"/>
<organism evidence="2 3">
    <name type="scientific">Rhizophagus irregularis</name>
    <dbReference type="NCBI Taxonomy" id="588596"/>
    <lineage>
        <taxon>Eukaryota</taxon>
        <taxon>Fungi</taxon>
        <taxon>Fungi incertae sedis</taxon>
        <taxon>Mucoromycota</taxon>
        <taxon>Glomeromycotina</taxon>
        <taxon>Glomeromycetes</taxon>
        <taxon>Glomerales</taxon>
        <taxon>Glomeraceae</taxon>
        <taxon>Rhizophagus</taxon>
    </lineage>
</organism>
<dbReference type="Gene3D" id="3.40.50.1820">
    <property type="entry name" value="alpha/beta hydrolase"/>
    <property type="match status" value="1"/>
</dbReference>
<dbReference type="VEuPathDB" id="FungiDB:RhiirFUN_013149"/>
<dbReference type="InterPro" id="IPR029058">
    <property type="entry name" value="AB_hydrolase_fold"/>
</dbReference>
<proteinExistence type="predicted"/>
<protein>
    <submittedName>
        <fullName evidence="2">Alpha/beta-hydrolase</fullName>
    </submittedName>
</protein>
<name>A0A2N1NJQ3_9GLOM</name>
<evidence type="ECO:0000259" key="1">
    <source>
        <dbReference type="Pfam" id="PF01738"/>
    </source>
</evidence>
<dbReference type="GO" id="GO:0016787">
    <property type="term" value="F:hydrolase activity"/>
    <property type="evidence" value="ECO:0007669"/>
    <property type="project" value="UniProtKB-KW"/>
</dbReference>
<accession>A0A2N1NJQ3</accession>
<reference evidence="2 3" key="2">
    <citation type="submission" date="2017-10" db="EMBL/GenBank/DDBJ databases">
        <title>Extensive intraspecific genome diversity in a model arbuscular mycorrhizal fungus.</title>
        <authorList>
            <person name="Chen E.C.H."/>
            <person name="Morin E."/>
            <person name="Baudet D."/>
            <person name="Noel J."/>
            <person name="Ndikumana S."/>
            <person name="Charron P."/>
            <person name="St-Onge C."/>
            <person name="Giorgi J."/>
            <person name="Grigoriev I.V."/>
            <person name="Roux C."/>
            <person name="Martin F.M."/>
            <person name="Corradi N."/>
        </authorList>
    </citation>
    <scope>NUCLEOTIDE SEQUENCE [LARGE SCALE GENOMIC DNA]</scope>
    <source>
        <strain evidence="2 3">C2</strain>
    </source>
</reference>
<dbReference type="EMBL" id="LLXL01000325">
    <property type="protein sequence ID" value="PKK74103.1"/>
    <property type="molecule type" value="Genomic_DNA"/>
</dbReference>